<dbReference type="Proteomes" id="UP000789595">
    <property type="component" value="Unassembled WGS sequence"/>
</dbReference>
<name>A0A8J2WGD3_9STRA</name>
<dbReference type="EMBL" id="CAKKNE010000002">
    <property type="protein sequence ID" value="CAH0367335.1"/>
    <property type="molecule type" value="Genomic_DNA"/>
</dbReference>
<evidence type="ECO:0000313" key="2">
    <source>
        <dbReference type="Proteomes" id="UP000789595"/>
    </source>
</evidence>
<evidence type="ECO:0000313" key="1">
    <source>
        <dbReference type="EMBL" id="CAH0367335.1"/>
    </source>
</evidence>
<protein>
    <submittedName>
        <fullName evidence="1">Uncharacterized protein</fullName>
    </submittedName>
</protein>
<gene>
    <name evidence="1" type="ORF">PECAL_2P03490</name>
</gene>
<dbReference type="AlphaFoldDB" id="A0A8J2WGD3"/>
<comment type="caution">
    <text evidence="1">The sequence shown here is derived from an EMBL/GenBank/DDBJ whole genome shotgun (WGS) entry which is preliminary data.</text>
</comment>
<organism evidence="1 2">
    <name type="scientific">Pelagomonas calceolata</name>
    <dbReference type="NCBI Taxonomy" id="35677"/>
    <lineage>
        <taxon>Eukaryota</taxon>
        <taxon>Sar</taxon>
        <taxon>Stramenopiles</taxon>
        <taxon>Ochrophyta</taxon>
        <taxon>Pelagophyceae</taxon>
        <taxon>Pelagomonadales</taxon>
        <taxon>Pelagomonadaceae</taxon>
        <taxon>Pelagomonas</taxon>
    </lineage>
</organism>
<proteinExistence type="predicted"/>
<accession>A0A8J2WGD3</accession>
<sequence>MVVEAVVVGIDGTCPEAPGWVTITYQLSKTEHTTRDGKLEMARLENEAALGVSFAYPGAFRARLRAANGGTVIEATPPGIEGVFENLSDGEYLLEVEKDPDATFQPHVNDAVARRMRDMGASDAPAEDDDEDFDTALAARMAAMAATENDAGCDDGVVEPLVEASMPPVVADAPAGNDVEAVKDEWSRIPGRVTVKYNVEEGEYHTTDGVLSMREIDEDLAISFAFSGAFRARLKSNEFGHVLVASPTGIDGIFEGVFRGGYTLEIDEDPLVPVADSIAYAAPAVEETLGKRDDITAELRAMDADTLRAQGPEYQRLLAARDAEGVLSELAS</sequence>
<reference evidence="1" key="1">
    <citation type="submission" date="2021-11" db="EMBL/GenBank/DDBJ databases">
        <authorList>
            <consortium name="Genoscope - CEA"/>
            <person name="William W."/>
        </authorList>
    </citation>
    <scope>NUCLEOTIDE SEQUENCE</scope>
</reference>
<keyword evidence="2" id="KW-1185">Reference proteome</keyword>